<reference evidence="1 2" key="1">
    <citation type="submission" date="2024-10" db="EMBL/GenBank/DDBJ databases">
        <authorList>
            <person name="Ratan Roy A."/>
            <person name="Morales Sandoval P.H."/>
            <person name="De Los Santos Villalobos S."/>
            <person name="Chakraborty S."/>
            <person name="Mukherjee J."/>
        </authorList>
    </citation>
    <scope>NUCLEOTIDE SEQUENCE [LARGE SCALE GENOMIC DNA]</scope>
    <source>
        <strain evidence="1 2">S1</strain>
    </source>
</reference>
<dbReference type="EMBL" id="JBHZOL010000068">
    <property type="protein sequence ID" value="MFE4106586.1"/>
    <property type="molecule type" value="Genomic_DNA"/>
</dbReference>
<dbReference type="RefSeq" id="WP_377964491.1">
    <property type="nucleotide sequence ID" value="NZ_JBHZOL010000068.1"/>
</dbReference>
<evidence type="ECO:0000313" key="1">
    <source>
        <dbReference type="EMBL" id="MFE4106586.1"/>
    </source>
</evidence>
<accession>A0ABW6IEL3</accession>
<name>A0ABW6IEL3_9CYAN</name>
<proteinExistence type="predicted"/>
<gene>
    <name evidence="1" type="ORF">ACFVKH_09880</name>
</gene>
<organism evidence="1 2">
    <name type="scientific">Almyronema epifaneia S1</name>
    <dbReference type="NCBI Taxonomy" id="2991925"/>
    <lineage>
        <taxon>Bacteria</taxon>
        <taxon>Bacillati</taxon>
        <taxon>Cyanobacteriota</taxon>
        <taxon>Cyanophyceae</taxon>
        <taxon>Nodosilineales</taxon>
        <taxon>Nodosilineaceae</taxon>
        <taxon>Almyronema</taxon>
        <taxon>Almyronema epifaneia</taxon>
    </lineage>
</organism>
<comment type="caution">
    <text evidence="1">The sequence shown here is derived from an EMBL/GenBank/DDBJ whole genome shotgun (WGS) entry which is preliminary data.</text>
</comment>
<sequence>MVEKTARARLLQRWAIPGLLVVVALRQIWLSHTVGLSAWHGGGFGMFASVDRDERRLIQVQAATCQGQMIQVDLRPPSTLLSEAELIHVMTVPKVALLEAVGQKVLAATLQPSDRPNVYLAQAAQTVDYPSETCLQQVTVQVWRPYHRRHLGQIWYEPISPAVEVSQ</sequence>
<keyword evidence="2" id="KW-1185">Reference proteome</keyword>
<dbReference type="Proteomes" id="UP001600165">
    <property type="component" value="Unassembled WGS sequence"/>
</dbReference>
<protein>
    <submittedName>
        <fullName evidence="1">Uncharacterized protein</fullName>
    </submittedName>
</protein>
<evidence type="ECO:0000313" key="2">
    <source>
        <dbReference type="Proteomes" id="UP001600165"/>
    </source>
</evidence>